<dbReference type="CDD" id="cd09487">
    <property type="entry name" value="SAM_superfamily"/>
    <property type="match status" value="1"/>
</dbReference>
<keyword evidence="3" id="KW-1185">Reference proteome</keyword>
<protein>
    <submittedName>
        <fullName evidence="2">Uncharacterized protein</fullName>
    </submittedName>
</protein>
<dbReference type="Gene3D" id="1.10.150.50">
    <property type="entry name" value="Transcription Factor, Ets-1"/>
    <property type="match status" value="1"/>
</dbReference>
<dbReference type="Proteomes" id="UP001152799">
    <property type="component" value="Chromosome 14"/>
</dbReference>
<gene>
    <name evidence="2" type="ORF">CEUTPL_LOCUS4190</name>
</gene>
<sequence>MNSINDSIKEILKNFELSELLDSFEANDIDLEAMTSHPDLIKEIIPSVGKRLKFIAKYNKYITEIIIPETQKSTSPSPVTPVIVNEIQIQSPSSASTTTVEKLEEYLESLEKYLDDNTEGKLLLLSHELLSPHNKEVDEIDHRIFDEKVQRKDAIDESDGVESDNNTEQ</sequence>
<dbReference type="EMBL" id="OU892290">
    <property type="protein sequence ID" value="CAG9763532.1"/>
    <property type="molecule type" value="Genomic_DNA"/>
</dbReference>
<organism evidence="2 3">
    <name type="scientific">Ceutorhynchus assimilis</name>
    <name type="common">cabbage seed weevil</name>
    <dbReference type="NCBI Taxonomy" id="467358"/>
    <lineage>
        <taxon>Eukaryota</taxon>
        <taxon>Metazoa</taxon>
        <taxon>Ecdysozoa</taxon>
        <taxon>Arthropoda</taxon>
        <taxon>Hexapoda</taxon>
        <taxon>Insecta</taxon>
        <taxon>Pterygota</taxon>
        <taxon>Neoptera</taxon>
        <taxon>Endopterygota</taxon>
        <taxon>Coleoptera</taxon>
        <taxon>Polyphaga</taxon>
        <taxon>Cucujiformia</taxon>
        <taxon>Curculionidae</taxon>
        <taxon>Ceutorhynchinae</taxon>
        <taxon>Ceutorhynchus</taxon>
    </lineage>
</organism>
<evidence type="ECO:0000313" key="2">
    <source>
        <dbReference type="EMBL" id="CAG9763532.1"/>
    </source>
</evidence>
<proteinExistence type="predicted"/>
<evidence type="ECO:0000313" key="3">
    <source>
        <dbReference type="Proteomes" id="UP001152799"/>
    </source>
</evidence>
<evidence type="ECO:0000256" key="1">
    <source>
        <dbReference type="SAM" id="MobiDB-lite"/>
    </source>
</evidence>
<dbReference type="InterPro" id="IPR013761">
    <property type="entry name" value="SAM/pointed_sf"/>
</dbReference>
<accession>A0A9N9MGZ5</accession>
<reference evidence="2" key="1">
    <citation type="submission" date="2022-01" db="EMBL/GenBank/DDBJ databases">
        <authorList>
            <person name="King R."/>
        </authorList>
    </citation>
    <scope>NUCLEOTIDE SEQUENCE</scope>
</reference>
<feature type="compositionally biased region" description="Acidic residues" evidence="1">
    <location>
        <begin position="156"/>
        <end position="169"/>
    </location>
</feature>
<dbReference type="OrthoDB" id="6780164at2759"/>
<feature type="region of interest" description="Disordered" evidence="1">
    <location>
        <begin position="148"/>
        <end position="169"/>
    </location>
</feature>
<dbReference type="AlphaFoldDB" id="A0A9N9MGZ5"/>
<name>A0A9N9MGZ5_9CUCU</name>